<evidence type="ECO:0000313" key="2">
    <source>
        <dbReference type="Proteomes" id="UP000240728"/>
    </source>
</evidence>
<keyword evidence="2" id="KW-1185">Reference proteome</keyword>
<dbReference type="AlphaFoldDB" id="A0AAX0Z1I3"/>
<dbReference type="Proteomes" id="UP000240728">
    <property type="component" value="Unassembled WGS sequence"/>
</dbReference>
<dbReference type="EMBL" id="PYOZ01000002">
    <property type="protein sequence ID" value="PSX46399.1"/>
    <property type="molecule type" value="Genomic_DNA"/>
</dbReference>
<comment type="caution">
    <text evidence="1">The sequence shown here is derived from an EMBL/GenBank/DDBJ whole genome shotgun (WGS) entry which is preliminary data.</text>
</comment>
<protein>
    <submittedName>
        <fullName evidence="1">Uncharacterized protein</fullName>
    </submittedName>
</protein>
<reference evidence="1 2" key="1">
    <citation type="submission" date="2018-01" db="EMBL/GenBank/DDBJ databases">
        <title>Whole genome sequencing of Histamine producing bacteria.</title>
        <authorList>
            <person name="Butler K."/>
        </authorList>
    </citation>
    <scope>NUCLEOTIDE SEQUENCE [LARGE SCALE GENOMIC DNA]</scope>
    <source>
        <strain evidence="1 2">A1-4</strain>
    </source>
</reference>
<proteinExistence type="predicted"/>
<evidence type="ECO:0000313" key="1">
    <source>
        <dbReference type="EMBL" id="PSX46399.1"/>
    </source>
</evidence>
<organism evidence="1 2">
    <name type="scientific">Photobacterium kishitanii</name>
    <dbReference type="NCBI Taxonomy" id="318456"/>
    <lineage>
        <taxon>Bacteria</taxon>
        <taxon>Pseudomonadati</taxon>
        <taxon>Pseudomonadota</taxon>
        <taxon>Gammaproteobacteria</taxon>
        <taxon>Vibrionales</taxon>
        <taxon>Vibrionaceae</taxon>
        <taxon>Photobacterium</taxon>
    </lineage>
</organism>
<gene>
    <name evidence="1" type="ORF">C0W53_05650</name>
</gene>
<sequence length="63" mass="7706">MNNGYSRTMNKNDYISFKFNKRIKIVLEKYNYISLEGIVRSQYYFPSNKNNFNPIKVYKKRII</sequence>
<name>A0AAX0Z1I3_9GAMM</name>
<accession>A0AAX0Z1I3</accession>